<dbReference type="AlphaFoldDB" id="A0A0F4YDV8"/>
<dbReference type="Pfam" id="PF03184">
    <property type="entry name" value="DDE_1"/>
    <property type="match status" value="1"/>
</dbReference>
<evidence type="ECO:0000313" key="2">
    <source>
        <dbReference type="EMBL" id="KKA16367.1"/>
    </source>
</evidence>
<dbReference type="OrthoDB" id="4354814at2759"/>
<dbReference type="Proteomes" id="UP000053958">
    <property type="component" value="Unassembled WGS sequence"/>
</dbReference>
<dbReference type="RefSeq" id="XP_013322979.1">
    <property type="nucleotide sequence ID" value="XM_013467525.1"/>
</dbReference>
<feature type="non-terminal residue" evidence="2">
    <location>
        <position position="1"/>
    </location>
</feature>
<proteinExistence type="predicted"/>
<accession>A0A0F4YDV8</accession>
<feature type="domain" description="DDE-1" evidence="1">
    <location>
        <begin position="15"/>
        <end position="89"/>
    </location>
</feature>
<reference evidence="2 3" key="1">
    <citation type="submission" date="2015-04" db="EMBL/GenBank/DDBJ databases">
        <authorList>
            <person name="Heijne W.H."/>
            <person name="Fedorova N.D."/>
            <person name="Nierman W.C."/>
            <person name="Vollebregt A.W."/>
            <person name="Zhao Z."/>
            <person name="Wu L."/>
            <person name="Kumar M."/>
            <person name="Stam H."/>
            <person name="van den Berg M.A."/>
            <person name="Pel H.J."/>
        </authorList>
    </citation>
    <scope>NUCLEOTIDE SEQUENCE [LARGE SCALE GENOMIC DNA]</scope>
    <source>
        <strain evidence="2 3">CBS 393.64</strain>
    </source>
</reference>
<protein>
    <recommendedName>
        <fullName evidence="1">DDE-1 domain-containing protein</fullName>
    </recommendedName>
</protein>
<dbReference type="GO" id="GO:0003676">
    <property type="term" value="F:nucleic acid binding"/>
    <property type="evidence" value="ECO:0007669"/>
    <property type="project" value="InterPro"/>
</dbReference>
<comment type="caution">
    <text evidence="2">The sequence shown here is derived from an EMBL/GenBank/DDBJ whole genome shotgun (WGS) entry which is preliminary data.</text>
</comment>
<dbReference type="GeneID" id="25313104"/>
<dbReference type="InterPro" id="IPR004875">
    <property type="entry name" value="DDE_SF_endonuclease_dom"/>
</dbReference>
<dbReference type="STRING" id="1408163.A0A0F4YDV8"/>
<organism evidence="2 3">
    <name type="scientific">Rasamsonia emersonii (strain ATCC 16479 / CBS 393.64 / IMI 116815)</name>
    <dbReference type="NCBI Taxonomy" id="1408163"/>
    <lineage>
        <taxon>Eukaryota</taxon>
        <taxon>Fungi</taxon>
        <taxon>Dikarya</taxon>
        <taxon>Ascomycota</taxon>
        <taxon>Pezizomycotina</taxon>
        <taxon>Eurotiomycetes</taxon>
        <taxon>Eurotiomycetidae</taxon>
        <taxon>Eurotiales</taxon>
        <taxon>Trichocomaceae</taxon>
        <taxon>Rasamsonia</taxon>
    </lineage>
</organism>
<gene>
    <name evidence="2" type="ORF">T310_10045</name>
</gene>
<evidence type="ECO:0000259" key="1">
    <source>
        <dbReference type="Pfam" id="PF03184"/>
    </source>
</evidence>
<sequence length="121" mass="13732">FWMVTAVMLQQNLTSSIQKGILFLYMPPHLSHLLQPLDVSCFSPLKCLYGQKTEEVMQNRIHSVDKEDFLYLYPTVHQHALPSNIRSGFAATGLVPLSPERVLSKLHIQLKTPTPPVIYST</sequence>
<keyword evidence="3" id="KW-1185">Reference proteome</keyword>
<dbReference type="EMBL" id="LASV01000784">
    <property type="protein sequence ID" value="KKA16367.1"/>
    <property type="molecule type" value="Genomic_DNA"/>
</dbReference>
<evidence type="ECO:0000313" key="3">
    <source>
        <dbReference type="Proteomes" id="UP000053958"/>
    </source>
</evidence>
<name>A0A0F4YDV8_RASE3</name>